<dbReference type="PANTHER" id="PTHR38009:SF1">
    <property type="entry name" value="CONSERVED HYPOTHETICAL PHAGE TAIL PROTEIN"/>
    <property type="match status" value="1"/>
</dbReference>
<proteinExistence type="predicted"/>
<keyword evidence="2" id="KW-1185">Reference proteome</keyword>
<dbReference type="AlphaFoldDB" id="A0A918V537"/>
<name>A0A918V537_9FLAO</name>
<dbReference type="InterPro" id="IPR010667">
    <property type="entry name" value="Phage_T4_Gp19"/>
</dbReference>
<comment type="caution">
    <text evidence="1">The sequence shown here is derived from an EMBL/GenBank/DDBJ whole genome shotgun (WGS) entry which is preliminary data.</text>
</comment>
<evidence type="ECO:0000313" key="1">
    <source>
        <dbReference type="EMBL" id="GGZ69753.1"/>
    </source>
</evidence>
<evidence type="ECO:0000313" key="2">
    <source>
        <dbReference type="Proteomes" id="UP000636004"/>
    </source>
</evidence>
<dbReference type="GO" id="GO:0005198">
    <property type="term" value="F:structural molecule activity"/>
    <property type="evidence" value="ECO:0007669"/>
    <property type="project" value="InterPro"/>
</dbReference>
<dbReference type="NCBIfam" id="TIGR02241">
    <property type="entry name" value="conserved hypothetical phage tail region protein"/>
    <property type="match status" value="1"/>
</dbReference>
<dbReference type="RefSeq" id="WP_189358883.1">
    <property type="nucleotide sequence ID" value="NZ_BMWZ01000001.1"/>
</dbReference>
<reference evidence="1" key="2">
    <citation type="submission" date="2020-09" db="EMBL/GenBank/DDBJ databases">
        <authorList>
            <person name="Sun Q."/>
            <person name="Kim S."/>
        </authorList>
    </citation>
    <scope>NUCLEOTIDE SEQUENCE</scope>
    <source>
        <strain evidence="1">KCTC 12710</strain>
    </source>
</reference>
<gene>
    <name evidence="1" type="ORF">GCM10007028_03540</name>
</gene>
<dbReference type="InterPro" id="IPR011747">
    <property type="entry name" value="CHP02241"/>
</dbReference>
<protein>
    <submittedName>
        <fullName evidence="1">Phage tail protein</fullName>
    </submittedName>
</protein>
<dbReference type="Proteomes" id="UP000636004">
    <property type="component" value="Unassembled WGS sequence"/>
</dbReference>
<dbReference type="EMBL" id="BMWZ01000001">
    <property type="protein sequence ID" value="GGZ69753.1"/>
    <property type="molecule type" value="Genomic_DNA"/>
</dbReference>
<dbReference type="Pfam" id="PF06841">
    <property type="entry name" value="Phage_T4_gp19"/>
    <property type="match status" value="1"/>
</dbReference>
<sequence>MPDHKNYPIKKFHFKVEWGGTKIGFTEVLGLDFETEVIEYREGSDRGYHKRKQPGLAKYSNVTLKRGTFQGDIEFYEWWKMIFHDDFRRDLLISALNNEHEPIITWKLRNAWPSKVQSPSLKATGNEVAIETIEVVHEGLSVESD</sequence>
<dbReference type="PANTHER" id="PTHR38009">
    <property type="entry name" value="CONSERVED HYPOTHETICAL PHAGE TAIL PROTEIN"/>
    <property type="match status" value="1"/>
</dbReference>
<reference evidence="1" key="1">
    <citation type="journal article" date="2014" name="Int. J. Syst. Evol. Microbiol.">
        <title>Complete genome sequence of Corynebacterium casei LMG S-19264T (=DSM 44701T), isolated from a smear-ripened cheese.</title>
        <authorList>
            <consortium name="US DOE Joint Genome Institute (JGI-PGF)"/>
            <person name="Walter F."/>
            <person name="Albersmeier A."/>
            <person name="Kalinowski J."/>
            <person name="Ruckert C."/>
        </authorList>
    </citation>
    <scope>NUCLEOTIDE SEQUENCE</scope>
    <source>
        <strain evidence="1">KCTC 12710</strain>
    </source>
</reference>
<accession>A0A918V537</accession>
<organism evidence="1 2">
    <name type="scientific">Algibacter mikhailovii</name>
    <dbReference type="NCBI Taxonomy" id="425498"/>
    <lineage>
        <taxon>Bacteria</taxon>
        <taxon>Pseudomonadati</taxon>
        <taxon>Bacteroidota</taxon>
        <taxon>Flavobacteriia</taxon>
        <taxon>Flavobacteriales</taxon>
        <taxon>Flavobacteriaceae</taxon>
        <taxon>Algibacter</taxon>
    </lineage>
</organism>